<name>A0ACC1JD49_9FUNG</name>
<evidence type="ECO:0000313" key="2">
    <source>
        <dbReference type="Proteomes" id="UP001150603"/>
    </source>
</evidence>
<sequence>MFYQWLRSQGITFVKVDCQAAFESLDVSGSDRAHLEELIHAYYTAMETAALKHFGPSSIIYCMSQSPDLIVGTIQRPLQSCMVFRNSDDYFPDVYDSHGWHIYSNMANLLWSRILEPWFVIDWDMFKPGQSQSRIHAVSRVLSGGLMCITGDASEYSRQSLSEFVSSTNIIHPVSPPVIHSRCVFSDMTKQASLLIGASSVPAANAVLVSIYNVSPYPAIEPLNLDTICNEASRVVSSTLAISTGHGVLAANPHAAQTVVEPDTSLDDLYVVRQHSTGRTVIGNISTQWFDFSLPSLTVDVLTVARMSVFRSADRSATLFAACLGDTQKINGVGAIERPVHSAIGSVNQGNPKVQQQVGWNIRVRLAAAPFANHGRVAFALRAYNSRQQPLVLSIQSVRVLGRELDPDEWQFGDDQLV</sequence>
<feature type="non-terminal residue" evidence="1">
    <location>
        <position position="418"/>
    </location>
</feature>
<keyword evidence="2" id="KW-1185">Reference proteome</keyword>
<gene>
    <name evidence="1" type="ORF">FBU59_001692</name>
</gene>
<reference evidence="1" key="1">
    <citation type="submission" date="2022-07" db="EMBL/GenBank/DDBJ databases">
        <title>Phylogenomic reconstructions and comparative analyses of Kickxellomycotina fungi.</title>
        <authorList>
            <person name="Reynolds N.K."/>
            <person name="Stajich J.E."/>
            <person name="Barry K."/>
            <person name="Grigoriev I.V."/>
            <person name="Crous P."/>
            <person name="Smith M.E."/>
        </authorList>
    </citation>
    <scope>NUCLEOTIDE SEQUENCE</scope>
    <source>
        <strain evidence="1">NRRL 5244</strain>
    </source>
</reference>
<dbReference type="EMBL" id="JANBPW010000805">
    <property type="protein sequence ID" value="KAJ1948224.1"/>
    <property type="molecule type" value="Genomic_DNA"/>
</dbReference>
<accession>A0ACC1JD49</accession>
<dbReference type="Proteomes" id="UP001150603">
    <property type="component" value="Unassembled WGS sequence"/>
</dbReference>
<evidence type="ECO:0000313" key="1">
    <source>
        <dbReference type="EMBL" id="KAJ1948224.1"/>
    </source>
</evidence>
<comment type="caution">
    <text evidence="1">The sequence shown here is derived from an EMBL/GenBank/DDBJ whole genome shotgun (WGS) entry which is preliminary data.</text>
</comment>
<proteinExistence type="predicted"/>
<protein>
    <submittedName>
        <fullName evidence="1">Uncharacterized protein</fullName>
    </submittedName>
</protein>
<organism evidence="1 2">
    <name type="scientific">Linderina macrospora</name>
    <dbReference type="NCBI Taxonomy" id="4868"/>
    <lineage>
        <taxon>Eukaryota</taxon>
        <taxon>Fungi</taxon>
        <taxon>Fungi incertae sedis</taxon>
        <taxon>Zoopagomycota</taxon>
        <taxon>Kickxellomycotina</taxon>
        <taxon>Kickxellomycetes</taxon>
        <taxon>Kickxellales</taxon>
        <taxon>Kickxellaceae</taxon>
        <taxon>Linderina</taxon>
    </lineage>
</organism>